<dbReference type="Pfam" id="PF21863">
    <property type="entry name" value="HTH_67"/>
    <property type="match status" value="1"/>
</dbReference>
<sequence length="289" mass="30855">MTTLPARAERRCHNAVNPLHSCIFFSPDLGAEMGRIGIEDPSAAYFATRAAAFGPVGAGAVTATFHNFNPELVARHVPAVWETASPDTVLGARLRAADTTLRRLLGEEAVASDAMAEAARLALRATEACTPHARPLYAAHADLPVPEEPHLAFWHAATLLREHRGDAHLAALLAADLDPLESLVSHTATGKGMAIRWILSSRGWRRADWEAACERLRERGLLEAGEQPVLTEAGTALRAEIEEATDRMDVAPYAHLGADGVERLTELARGFLRTATAAGAFPASATGRG</sequence>
<dbReference type="RefSeq" id="WP_030340853.1">
    <property type="nucleotide sequence ID" value="NZ_CP020570.1"/>
</dbReference>
<name>A0A1V0UKH3_STRVN</name>
<dbReference type="KEGG" id="svu:B1H20_31490"/>
<evidence type="ECO:0000313" key="1">
    <source>
        <dbReference type="EMBL" id="ARF65438.1"/>
    </source>
</evidence>
<accession>A0A1V0UKH3</accession>
<dbReference type="Proteomes" id="UP000192445">
    <property type="component" value="Chromosome"/>
</dbReference>
<dbReference type="EMBL" id="CP020570">
    <property type="protein sequence ID" value="ARF65438.1"/>
    <property type="molecule type" value="Genomic_DNA"/>
</dbReference>
<evidence type="ECO:0000313" key="2">
    <source>
        <dbReference type="Proteomes" id="UP000192445"/>
    </source>
</evidence>
<reference evidence="1 2" key="1">
    <citation type="submission" date="2017-03" db="EMBL/GenBank/DDBJ databases">
        <title>Complete Genome Sequence of a natural compounds producer, Streptomyces violaceus S21.</title>
        <authorList>
            <person name="Zhong C."/>
            <person name="Zhao Z."/>
            <person name="Fu J."/>
            <person name="Zong G."/>
            <person name="Qin R."/>
            <person name="Cao G."/>
        </authorList>
    </citation>
    <scope>NUCLEOTIDE SEQUENCE [LARGE SCALE GENOMIC DNA]</scope>
    <source>
        <strain evidence="1 2">S21</strain>
    </source>
</reference>
<dbReference type="AlphaFoldDB" id="A0A1V0UKH3"/>
<dbReference type="InterPro" id="IPR054058">
    <property type="entry name" value="HTH_67"/>
</dbReference>
<dbReference type="STRING" id="1935.B1H20_31490"/>
<organism evidence="1 2">
    <name type="scientific">Streptomyces violaceoruber</name>
    <dbReference type="NCBI Taxonomy" id="1935"/>
    <lineage>
        <taxon>Bacteria</taxon>
        <taxon>Bacillati</taxon>
        <taxon>Actinomycetota</taxon>
        <taxon>Actinomycetes</taxon>
        <taxon>Kitasatosporales</taxon>
        <taxon>Streptomycetaceae</taxon>
        <taxon>Streptomyces</taxon>
        <taxon>Streptomyces violaceoruber group</taxon>
    </lineage>
</organism>
<dbReference type="OrthoDB" id="157052at2"/>
<protein>
    <recommendedName>
        <fullName evidence="3">SalK</fullName>
    </recommendedName>
</protein>
<gene>
    <name evidence="1" type="ORF">B1H20_31490</name>
</gene>
<evidence type="ECO:0008006" key="3">
    <source>
        <dbReference type="Google" id="ProtNLM"/>
    </source>
</evidence>
<proteinExistence type="predicted"/>
<dbReference type="NCBIfam" id="NF047719">
    <property type="entry name" value="SCO6745_fam_HTH"/>
    <property type="match status" value="1"/>
</dbReference>